<feature type="transmembrane region" description="Helical" evidence="11">
    <location>
        <begin position="309"/>
        <end position="328"/>
    </location>
</feature>
<dbReference type="Gene3D" id="1.20.58.390">
    <property type="entry name" value="Neurotransmitter-gated ion-channel transmembrane domain"/>
    <property type="match status" value="1"/>
</dbReference>
<keyword evidence="10 11" id="KW-0407">Ion channel</keyword>
<evidence type="ECO:0000259" key="13">
    <source>
        <dbReference type="Pfam" id="PF02932"/>
    </source>
</evidence>
<keyword evidence="9 11" id="KW-0472">Membrane</keyword>
<keyword evidence="8 11" id="KW-0406">Ion transport</keyword>
<dbReference type="GO" id="GO:0005886">
    <property type="term" value="C:plasma membrane"/>
    <property type="evidence" value="ECO:0007669"/>
    <property type="project" value="UniProtKB-SubCell"/>
</dbReference>
<comment type="subcellular location">
    <subcellularLocation>
        <location evidence="2">Cell membrane</location>
    </subcellularLocation>
    <subcellularLocation>
        <location evidence="1">Membrane</location>
        <topology evidence="1">Multi-pass membrane protein</topology>
    </subcellularLocation>
</comment>
<dbReference type="NCBIfam" id="TIGR00860">
    <property type="entry name" value="LIC"/>
    <property type="match status" value="1"/>
</dbReference>
<evidence type="ECO:0000256" key="11">
    <source>
        <dbReference type="RuleBase" id="RU000687"/>
    </source>
</evidence>
<evidence type="ECO:0000313" key="15">
    <source>
        <dbReference type="Proteomes" id="UP000230066"/>
    </source>
</evidence>
<proteinExistence type="inferred from homology"/>
<dbReference type="InterPro" id="IPR006029">
    <property type="entry name" value="Neurotrans-gated_channel_TM"/>
</dbReference>
<dbReference type="FunFam" id="2.70.170.10:FF:000065">
    <property type="entry name" value="Glutamate-gated chloride channel, putative"/>
    <property type="match status" value="1"/>
</dbReference>
<keyword evidence="15" id="KW-1185">Reference proteome</keyword>
<gene>
    <name evidence="14" type="ORF">D915_006013</name>
</gene>
<dbReference type="PRINTS" id="PR00253">
    <property type="entry name" value="GABAARECEPTR"/>
</dbReference>
<protein>
    <submittedName>
        <fullName evidence="14">Glycine receptor subunit beta</fullName>
    </submittedName>
</protein>
<evidence type="ECO:0000256" key="7">
    <source>
        <dbReference type="ARBA" id="ARBA00022989"/>
    </source>
</evidence>
<dbReference type="PANTHER" id="PTHR18945">
    <property type="entry name" value="NEUROTRANSMITTER GATED ION CHANNEL"/>
    <property type="match status" value="1"/>
</dbReference>
<dbReference type="GO" id="GO:0004888">
    <property type="term" value="F:transmembrane signaling receptor activity"/>
    <property type="evidence" value="ECO:0007669"/>
    <property type="project" value="InterPro"/>
</dbReference>
<evidence type="ECO:0000256" key="2">
    <source>
        <dbReference type="ARBA" id="ARBA00004236"/>
    </source>
</evidence>
<comment type="similarity">
    <text evidence="11">Belongs to the ligand-gated ion channel (TC 1.A.9) family.</text>
</comment>
<evidence type="ECO:0000259" key="12">
    <source>
        <dbReference type="Pfam" id="PF02931"/>
    </source>
</evidence>
<keyword evidence="14" id="KW-0675">Receptor</keyword>
<reference evidence="14" key="1">
    <citation type="submission" date="2019-03" db="EMBL/GenBank/DDBJ databases">
        <title>Improved annotation for the trematode Fasciola hepatica.</title>
        <authorList>
            <person name="Choi Y.-J."/>
            <person name="Martin J."/>
            <person name="Mitreva M."/>
        </authorList>
    </citation>
    <scope>NUCLEOTIDE SEQUENCE [LARGE SCALE GENOMIC DNA]</scope>
</reference>
<name>A0A2H1C8S6_FASHE</name>
<evidence type="ECO:0000256" key="1">
    <source>
        <dbReference type="ARBA" id="ARBA00004141"/>
    </source>
</evidence>
<dbReference type="SUPFAM" id="SSF63712">
    <property type="entry name" value="Nicotinic receptor ligand binding domain-like"/>
    <property type="match status" value="1"/>
</dbReference>
<organism evidence="14 15">
    <name type="scientific">Fasciola hepatica</name>
    <name type="common">Liver fluke</name>
    <dbReference type="NCBI Taxonomy" id="6192"/>
    <lineage>
        <taxon>Eukaryota</taxon>
        <taxon>Metazoa</taxon>
        <taxon>Spiralia</taxon>
        <taxon>Lophotrochozoa</taxon>
        <taxon>Platyhelminthes</taxon>
        <taxon>Trematoda</taxon>
        <taxon>Digenea</taxon>
        <taxon>Plagiorchiida</taxon>
        <taxon>Echinostomata</taxon>
        <taxon>Echinostomatoidea</taxon>
        <taxon>Fasciolidae</taxon>
        <taxon>Fasciola</taxon>
    </lineage>
</organism>
<dbReference type="EMBL" id="JXXN02002175">
    <property type="protein sequence ID" value="THD23385.1"/>
    <property type="molecule type" value="Genomic_DNA"/>
</dbReference>
<dbReference type="Pfam" id="PF02932">
    <property type="entry name" value="Neur_chan_memb"/>
    <property type="match status" value="1"/>
</dbReference>
<dbReference type="PRINTS" id="PR00252">
    <property type="entry name" value="NRIONCHANNEL"/>
</dbReference>
<comment type="caution">
    <text evidence="14">The sequence shown here is derived from an EMBL/GenBank/DDBJ whole genome shotgun (WGS) entry which is preliminary data.</text>
</comment>
<evidence type="ECO:0000256" key="4">
    <source>
        <dbReference type="ARBA" id="ARBA00022475"/>
    </source>
</evidence>
<dbReference type="Gene3D" id="2.70.170.10">
    <property type="entry name" value="Neurotransmitter-gated ion-channel ligand-binding domain"/>
    <property type="match status" value="1"/>
</dbReference>
<evidence type="ECO:0000256" key="6">
    <source>
        <dbReference type="ARBA" id="ARBA00022729"/>
    </source>
</evidence>
<keyword evidence="4" id="KW-1003">Cell membrane</keyword>
<dbReference type="Pfam" id="PF02931">
    <property type="entry name" value="Neur_chan_LBD"/>
    <property type="match status" value="1"/>
</dbReference>
<sequence>MWQLIWYAVFGGILFLSETKAIVLNTSSLRDEIVETLFADYQSHVRPGELIMNQTVVVVYISISAITSVDVRNMEYTMDMLLRQTWKDPRLSWDHDPKFAHYKKNIVSPVFKDKIWLPDLFFRNGKEGRLHTMTCENLLIRIQPNGEVLYSQKITMRFSCTMELHTFPMDTQNCGMDIGSYGYTLEQLRFIWHNQSPVTLPPDLQISEFDPPKKVTPHDCSSLYQTSTGQYTCLNATFVLSRQLGYWLASTYIPNILIMVVSWLNFWVSVEATPARVNLSLLTLLGVITQSTSFASSLPRVSYIKAIDVWTTACITFNSGVLLEFAIASHVSRRKKVSEWQNEVRKTARSELARWCTACQQQYQQRGPSAFMAYLSASGGRRSTTERTSQYINSASAAATAMENSAIPDSPTQMSVRMTKSGLMALVSEKASPYKSPRMDKKRATKADMFEQAPGEPGLHGLEAAQTDALLPPSIEAKKPAFKPPSINEIDSYSRFLFPACFLIYNCFYWLYYLVLVKQAN</sequence>
<dbReference type="CDD" id="cd18987">
    <property type="entry name" value="LGIC_ECD_anion"/>
    <property type="match status" value="1"/>
</dbReference>
<dbReference type="InterPro" id="IPR036734">
    <property type="entry name" value="Neur_chan_lig-bd_sf"/>
</dbReference>
<evidence type="ECO:0000313" key="14">
    <source>
        <dbReference type="EMBL" id="THD23385.1"/>
    </source>
</evidence>
<dbReference type="InterPro" id="IPR036719">
    <property type="entry name" value="Neuro-gated_channel_TM_sf"/>
</dbReference>
<keyword evidence="6" id="KW-0732">Signal</keyword>
<keyword evidence="7 11" id="KW-1133">Transmembrane helix</keyword>
<evidence type="ECO:0000256" key="9">
    <source>
        <dbReference type="ARBA" id="ARBA00023136"/>
    </source>
</evidence>
<evidence type="ECO:0000256" key="3">
    <source>
        <dbReference type="ARBA" id="ARBA00022448"/>
    </source>
</evidence>
<dbReference type="AlphaFoldDB" id="A0A2H1C8S6"/>
<feature type="transmembrane region" description="Helical" evidence="11">
    <location>
        <begin position="496"/>
        <end position="515"/>
    </location>
</feature>
<dbReference type="InterPro" id="IPR006202">
    <property type="entry name" value="Neur_chan_lig-bd"/>
</dbReference>
<keyword evidence="3 11" id="KW-0813">Transport</keyword>
<accession>A0A2H1C8S6</accession>
<dbReference type="PROSITE" id="PS00236">
    <property type="entry name" value="NEUROTR_ION_CHANNEL"/>
    <property type="match status" value="1"/>
</dbReference>
<feature type="transmembrane region" description="Helical" evidence="11">
    <location>
        <begin position="244"/>
        <end position="267"/>
    </location>
</feature>
<dbReference type="GO" id="GO:0005230">
    <property type="term" value="F:extracellular ligand-gated monoatomic ion channel activity"/>
    <property type="evidence" value="ECO:0007669"/>
    <property type="project" value="InterPro"/>
</dbReference>
<feature type="transmembrane region" description="Helical" evidence="11">
    <location>
        <begin position="279"/>
        <end position="297"/>
    </location>
</feature>
<dbReference type="Proteomes" id="UP000230066">
    <property type="component" value="Unassembled WGS sequence"/>
</dbReference>
<dbReference type="InterPro" id="IPR006028">
    <property type="entry name" value="GABAA/Glycine_rcpt"/>
</dbReference>
<feature type="domain" description="Neurotransmitter-gated ion-channel transmembrane" evidence="13">
    <location>
        <begin position="251"/>
        <end position="510"/>
    </location>
</feature>
<dbReference type="SUPFAM" id="SSF90112">
    <property type="entry name" value="Neurotransmitter-gated ion-channel transmembrane pore"/>
    <property type="match status" value="1"/>
</dbReference>
<evidence type="ECO:0000256" key="5">
    <source>
        <dbReference type="ARBA" id="ARBA00022692"/>
    </source>
</evidence>
<dbReference type="InterPro" id="IPR018000">
    <property type="entry name" value="Neurotransmitter_ion_chnl_CS"/>
</dbReference>
<dbReference type="InterPro" id="IPR006201">
    <property type="entry name" value="Neur_channel"/>
</dbReference>
<keyword evidence="5 11" id="KW-0812">Transmembrane</keyword>
<evidence type="ECO:0000256" key="10">
    <source>
        <dbReference type="ARBA" id="ARBA00023303"/>
    </source>
</evidence>
<feature type="domain" description="Neurotransmitter-gated ion-channel ligand-binding" evidence="12">
    <location>
        <begin position="31"/>
        <end position="243"/>
    </location>
</feature>
<dbReference type="CDD" id="cd19049">
    <property type="entry name" value="LGIC_TM_anion"/>
    <property type="match status" value="1"/>
</dbReference>
<evidence type="ECO:0000256" key="8">
    <source>
        <dbReference type="ARBA" id="ARBA00023065"/>
    </source>
</evidence>
<dbReference type="InterPro" id="IPR038050">
    <property type="entry name" value="Neuro_actylchol_rec"/>
</dbReference>